<protein>
    <submittedName>
        <fullName evidence="1">Uncharacterized protein</fullName>
    </submittedName>
</protein>
<dbReference type="EMBL" id="JACXVP010000009">
    <property type="protein sequence ID" value="KAG5585278.1"/>
    <property type="molecule type" value="Genomic_DNA"/>
</dbReference>
<organism evidence="1 2">
    <name type="scientific">Solanum commersonii</name>
    <name type="common">Commerson's wild potato</name>
    <name type="synonym">Commerson's nightshade</name>
    <dbReference type="NCBI Taxonomy" id="4109"/>
    <lineage>
        <taxon>Eukaryota</taxon>
        <taxon>Viridiplantae</taxon>
        <taxon>Streptophyta</taxon>
        <taxon>Embryophyta</taxon>
        <taxon>Tracheophyta</taxon>
        <taxon>Spermatophyta</taxon>
        <taxon>Magnoliopsida</taxon>
        <taxon>eudicotyledons</taxon>
        <taxon>Gunneridae</taxon>
        <taxon>Pentapetalae</taxon>
        <taxon>asterids</taxon>
        <taxon>lamiids</taxon>
        <taxon>Solanales</taxon>
        <taxon>Solanaceae</taxon>
        <taxon>Solanoideae</taxon>
        <taxon>Solaneae</taxon>
        <taxon>Solanum</taxon>
    </lineage>
</organism>
<gene>
    <name evidence="1" type="ORF">H5410_045712</name>
</gene>
<keyword evidence="2" id="KW-1185">Reference proteome</keyword>
<dbReference type="Proteomes" id="UP000824120">
    <property type="component" value="Chromosome 9"/>
</dbReference>
<proteinExistence type="predicted"/>
<sequence>MAIAGFCSPLEDRRVYTGITGGEYYNRPLGQTQSQTRYCTTFLHSSIIASSTKTELFVRKIGSTKFQNIEVETD</sequence>
<evidence type="ECO:0000313" key="1">
    <source>
        <dbReference type="EMBL" id="KAG5585278.1"/>
    </source>
</evidence>
<accession>A0A9J5XDI5</accession>
<dbReference type="AlphaFoldDB" id="A0A9J5XDI5"/>
<reference evidence="1 2" key="1">
    <citation type="submission" date="2020-09" db="EMBL/GenBank/DDBJ databases">
        <title>De no assembly of potato wild relative species, Solanum commersonii.</title>
        <authorList>
            <person name="Cho K."/>
        </authorList>
    </citation>
    <scope>NUCLEOTIDE SEQUENCE [LARGE SCALE GENOMIC DNA]</scope>
    <source>
        <strain evidence="1">LZ3.2</strain>
        <tissue evidence="1">Leaf</tissue>
    </source>
</reference>
<name>A0A9J5XDI5_SOLCO</name>
<evidence type="ECO:0000313" key="2">
    <source>
        <dbReference type="Proteomes" id="UP000824120"/>
    </source>
</evidence>
<comment type="caution">
    <text evidence="1">The sequence shown here is derived from an EMBL/GenBank/DDBJ whole genome shotgun (WGS) entry which is preliminary data.</text>
</comment>